<gene>
    <name evidence="1" type="ORF">vBVpaPMGD2_47</name>
</gene>
<evidence type="ECO:0000313" key="1">
    <source>
        <dbReference type="EMBL" id="QDF45986.1"/>
    </source>
</evidence>
<sequence length="41" mass="5158">MLRLILDLFLVLFVMLQEFCKIPLKLYKWFKRKGWQDKEIN</sequence>
<name>A0A6B7HXZ2_9CAUD</name>
<reference evidence="1" key="1">
    <citation type="submission" date="2019-04" db="EMBL/GenBank/DDBJ databases">
        <authorList>
            <person name="Cao Y."/>
            <person name="Sun X."/>
            <person name="Zhang Y."/>
        </authorList>
    </citation>
    <scope>NUCLEOTIDE SEQUENCE</scope>
</reference>
<dbReference type="Proteomes" id="UP000435653">
    <property type="component" value="Segment"/>
</dbReference>
<evidence type="ECO:0000313" key="2">
    <source>
        <dbReference type="Proteomes" id="UP000435653"/>
    </source>
</evidence>
<protein>
    <submittedName>
        <fullName evidence="1">Uncharacterized protein</fullName>
    </submittedName>
</protein>
<proteinExistence type="predicted"/>
<keyword evidence="2" id="KW-1185">Reference proteome</keyword>
<organism evidence="1 2">
    <name type="scientific">Vibrio phage vB_VpaP_MGD2</name>
    <dbReference type="NCBI Taxonomy" id="2565877"/>
    <lineage>
        <taxon>Viruses</taxon>
        <taxon>Duplodnaviria</taxon>
        <taxon>Heunggongvirae</taxon>
        <taxon>Uroviricota</taxon>
        <taxon>Caudoviricetes</taxon>
        <taxon>Autographivirales</taxon>
        <taxon>Autosignataviridae</taxon>
        <taxon>Colwellvirinae</taxon>
        <taxon>Kaohsiungvirus</taxon>
        <taxon>Kaohsiungvirus MGD2</taxon>
    </lineage>
</organism>
<accession>A0A6B7HXZ2</accession>
<dbReference type="EMBL" id="MK820013">
    <property type="protein sequence ID" value="QDF45986.1"/>
    <property type="molecule type" value="Genomic_DNA"/>
</dbReference>